<reference evidence="7" key="2">
    <citation type="submission" date="2025-04" db="UniProtKB">
        <authorList>
            <consortium name="RefSeq"/>
        </authorList>
    </citation>
    <scope>IDENTIFICATION</scope>
</reference>
<keyword evidence="2" id="KW-0863">Zinc-finger</keyword>
<dbReference type="OrthoDB" id="7765058at2759"/>
<evidence type="ECO:0000256" key="2">
    <source>
        <dbReference type="ARBA" id="ARBA00022771"/>
    </source>
</evidence>
<keyword evidence="1" id="KW-0479">Metal-binding</keyword>
<dbReference type="SMART" id="SM00714">
    <property type="entry name" value="LITAF"/>
    <property type="match status" value="1"/>
</dbReference>
<reference evidence="6" key="1">
    <citation type="journal article" date="2021" name="Elife">
        <title>Highly contiguous assemblies of 101 drosophilid genomes.</title>
        <authorList>
            <person name="Kim B.Y."/>
            <person name="Wang J.R."/>
            <person name="Miller D.E."/>
            <person name="Barmina O."/>
            <person name="Delaney E."/>
            <person name="Thompson A."/>
            <person name="Comeault A.A."/>
            <person name="Peede D."/>
            <person name="D'Agostino E.R."/>
            <person name="Pelaez J."/>
            <person name="Aguilar J.M."/>
            <person name="Haji D."/>
            <person name="Matsunaga T."/>
            <person name="Armstrong E.E."/>
            <person name="Zych M."/>
            <person name="Ogawa Y."/>
            <person name="Stamenkovic-Radak M."/>
            <person name="Jelic M."/>
            <person name="Veselinovic M.S."/>
            <person name="Tanaskovic M."/>
            <person name="Eric P."/>
            <person name="Gao J.J."/>
            <person name="Katoh T.K."/>
            <person name="Toda M.J."/>
            <person name="Watabe H."/>
            <person name="Watada M."/>
            <person name="Davis J.S."/>
            <person name="Moyle L.C."/>
            <person name="Manoli G."/>
            <person name="Bertolini E."/>
            <person name="Kostal V."/>
            <person name="Hawley R.S."/>
            <person name="Takahashi A."/>
            <person name="Jones C.D."/>
            <person name="Price D.K."/>
            <person name="Whiteman N."/>
            <person name="Kopp A."/>
            <person name="Matute D.R."/>
            <person name="Petrov D.A."/>
        </authorList>
    </citation>
    <scope>NUCLEOTIDE SEQUENCE [LARGE SCALE GENOMIC DNA]</scope>
</reference>
<dbReference type="InterPro" id="IPR003656">
    <property type="entry name" value="Znf_BED"/>
</dbReference>
<evidence type="ECO:0000313" key="5">
    <source>
        <dbReference type="EnsemblMetazoa" id="XP_016980093.1"/>
    </source>
</evidence>
<dbReference type="OMA" id="IKCSRYD"/>
<evidence type="ECO:0000313" key="6">
    <source>
        <dbReference type="Proteomes" id="UP001652680"/>
    </source>
</evidence>
<evidence type="ECO:0000259" key="4">
    <source>
        <dbReference type="SMART" id="SM00714"/>
    </source>
</evidence>
<name>A0A6P4EY91_DRORH</name>
<sequence>MSHPNTLNNEQCLRCMHCMKVVKCSRYDTTGLVRHIEQDHPEIFAVASARIKNLHKLASDHGISEDRLSQISKMTGLSESQMAEEAERYMARKNCSVHWSGEPEKSKKVPTATCKVSATKDHPCTCGKNEAMSTRKQCFKSSVHQWCASNGSIFCPACCSKRRPVIKAASELQSGWCANCWPLRLLPCLSTTDNREYLYCSKCNIFLGIYNPDTKSVRPNREFVLNNVPKNQ</sequence>
<dbReference type="RefSeq" id="XP_016980093.1">
    <property type="nucleotide sequence ID" value="XM_017124604.1"/>
</dbReference>
<dbReference type="GO" id="GO:0003677">
    <property type="term" value="F:DNA binding"/>
    <property type="evidence" value="ECO:0007669"/>
    <property type="project" value="InterPro"/>
</dbReference>
<evidence type="ECO:0000313" key="7">
    <source>
        <dbReference type="RefSeq" id="XP_016980093.1"/>
    </source>
</evidence>
<feature type="domain" description="LITAF" evidence="4">
    <location>
        <begin position="150"/>
        <end position="212"/>
    </location>
</feature>
<gene>
    <name evidence="7" type="primary">LOC108045318</name>
    <name evidence="5" type="synonym">108045318</name>
</gene>
<evidence type="ECO:0000256" key="1">
    <source>
        <dbReference type="ARBA" id="ARBA00022723"/>
    </source>
</evidence>
<dbReference type="Proteomes" id="UP001652680">
    <property type="component" value="Unassembled WGS sequence"/>
</dbReference>
<reference evidence="5" key="3">
    <citation type="submission" date="2025-05" db="UniProtKB">
        <authorList>
            <consortium name="EnsemblMetazoa"/>
        </authorList>
    </citation>
    <scope>IDENTIFICATION</scope>
</reference>
<dbReference type="EnsemblMetazoa" id="XM_017124604.1">
    <property type="protein sequence ID" value="XP_016980093.1"/>
    <property type="gene ID" value="LOC108045318"/>
</dbReference>
<accession>A0A6P4EY91</accession>
<dbReference type="GO" id="GO:0008270">
    <property type="term" value="F:zinc ion binding"/>
    <property type="evidence" value="ECO:0007669"/>
    <property type="project" value="UniProtKB-KW"/>
</dbReference>
<dbReference type="AlphaFoldDB" id="A0A6P4EY91"/>
<proteinExistence type="predicted"/>
<evidence type="ECO:0000256" key="3">
    <source>
        <dbReference type="ARBA" id="ARBA00022833"/>
    </source>
</evidence>
<protein>
    <submittedName>
        <fullName evidence="7">Uncharacterized protein LOC108045318</fullName>
    </submittedName>
</protein>
<dbReference type="GeneID" id="108045318"/>
<organism evidence="7">
    <name type="scientific">Drosophila rhopaloa</name>
    <name type="common">Fruit fly</name>
    <dbReference type="NCBI Taxonomy" id="1041015"/>
    <lineage>
        <taxon>Eukaryota</taxon>
        <taxon>Metazoa</taxon>
        <taxon>Ecdysozoa</taxon>
        <taxon>Arthropoda</taxon>
        <taxon>Hexapoda</taxon>
        <taxon>Insecta</taxon>
        <taxon>Pterygota</taxon>
        <taxon>Neoptera</taxon>
        <taxon>Endopterygota</taxon>
        <taxon>Diptera</taxon>
        <taxon>Brachycera</taxon>
        <taxon>Muscomorpha</taxon>
        <taxon>Ephydroidea</taxon>
        <taxon>Drosophilidae</taxon>
        <taxon>Drosophila</taxon>
        <taxon>Sophophora</taxon>
    </lineage>
</organism>
<keyword evidence="6" id="KW-1185">Reference proteome</keyword>
<dbReference type="Pfam" id="PF02892">
    <property type="entry name" value="zf-BED"/>
    <property type="match status" value="1"/>
</dbReference>
<dbReference type="InterPro" id="IPR006629">
    <property type="entry name" value="LITAF"/>
</dbReference>
<keyword evidence="3" id="KW-0862">Zinc</keyword>